<evidence type="ECO:0000256" key="3">
    <source>
        <dbReference type="ARBA" id="ARBA00023016"/>
    </source>
</evidence>
<accession>A0A445JDK0</accession>
<feature type="domain" description="RST" evidence="6">
    <location>
        <begin position="219"/>
        <end position="284"/>
    </location>
</feature>
<feature type="domain" description="PARP catalytic" evidence="5">
    <location>
        <begin position="1"/>
        <end position="226"/>
    </location>
</feature>
<evidence type="ECO:0000259" key="5">
    <source>
        <dbReference type="PROSITE" id="PS51059"/>
    </source>
</evidence>
<dbReference type="EMBL" id="QZWG01000008">
    <property type="protein sequence ID" value="RZB96528.1"/>
    <property type="molecule type" value="Genomic_DNA"/>
</dbReference>
<dbReference type="Proteomes" id="UP000289340">
    <property type="component" value="Chromosome 8"/>
</dbReference>
<keyword evidence="8" id="KW-1185">Reference proteome</keyword>
<evidence type="ECO:0000256" key="4">
    <source>
        <dbReference type="ARBA" id="ARBA00023242"/>
    </source>
</evidence>
<reference evidence="7 8" key="1">
    <citation type="submission" date="2018-09" db="EMBL/GenBank/DDBJ databases">
        <title>A high-quality reference genome of wild soybean provides a powerful tool to mine soybean genomes.</title>
        <authorList>
            <person name="Xie M."/>
            <person name="Chung C.Y.L."/>
            <person name="Li M.-W."/>
            <person name="Wong F.-L."/>
            <person name="Chan T.-F."/>
            <person name="Lam H.-M."/>
        </authorList>
    </citation>
    <scope>NUCLEOTIDE SEQUENCE [LARGE SCALE GENOMIC DNA]</scope>
    <source>
        <strain evidence="8">cv. W05</strain>
        <tissue evidence="7">Hypocotyl of etiolated seedlings</tissue>
    </source>
</reference>
<dbReference type="InterPro" id="IPR044964">
    <property type="entry name" value="RCD1/SRO1-5"/>
</dbReference>
<evidence type="ECO:0000313" key="8">
    <source>
        <dbReference type="Proteomes" id="UP000289340"/>
    </source>
</evidence>
<dbReference type="PROSITE" id="PS51059">
    <property type="entry name" value="PARP_CATALYTIC"/>
    <property type="match status" value="1"/>
</dbReference>
<dbReference type="Pfam" id="PF00644">
    <property type="entry name" value="PARP"/>
    <property type="match status" value="1"/>
</dbReference>
<evidence type="ECO:0000259" key="6">
    <source>
        <dbReference type="PROSITE" id="PS51879"/>
    </source>
</evidence>
<organism evidence="7 8">
    <name type="scientific">Glycine soja</name>
    <name type="common">Wild soybean</name>
    <dbReference type="NCBI Taxonomy" id="3848"/>
    <lineage>
        <taxon>Eukaryota</taxon>
        <taxon>Viridiplantae</taxon>
        <taxon>Streptophyta</taxon>
        <taxon>Embryophyta</taxon>
        <taxon>Tracheophyta</taxon>
        <taxon>Spermatophyta</taxon>
        <taxon>Magnoliopsida</taxon>
        <taxon>eudicotyledons</taxon>
        <taxon>Gunneridae</taxon>
        <taxon>Pentapetalae</taxon>
        <taxon>rosids</taxon>
        <taxon>fabids</taxon>
        <taxon>Fabales</taxon>
        <taxon>Fabaceae</taxon>
        <taxon>Papilionoideae</taxon>
        <taxon>50 kb inversion clade</taxon>
        <taxon>NPAAA clade</taxon>
        <taxon>indigoferoid/millettioid clade</taxon>
        <taxon>Phaseoleae</taxon>
        <taxon>Glycine</taxon>
        <taxon>Glycine subgen. Soja</taxon>
    </lineage>
</organism>
<dbReference type="GO" id="GO:0005634">
    <property type="term" value="C:nucleus"/>
    <property type="evidence" value="ECO:0007669"/>
    <property type="project" value="UniProtKB-SubCell"/>
</dbReference>
<dbReference type="InterPro" id="IPR012317">
    <property type="entry name" value="Poly(ADP-ribose)pol_cat_dom"/>
</dbReference>
<keyword evidence="2" id="KW-0217">Developmental protein</keyword>
<dbReference type="PANTHER" id="PTHR32263:SF14">
    <property type="entry name" value="INACTIVE POLY [ADP-RIBOSE] POLYMERASE SRO2-RELATED"/>
    <property type="match status" value="1"/>
</dbReference>
<name>A0A445JDK0_GLYSO</name>
<evidence type="ECO:0000256" key="2">
    <source>
        <dbReference type="ARBA" id="ARBA00022473"/>
    </source>
</evidence>
<evidence type="ECO:0000256" key="1">
    <source>
        <dbReference type="ARBA" id="ARBA00004123"/>
    </source>
</evidence>
<dbReference type="Gramene" id="XM_028386699.1">
    <property type="protein sequence ID" value="XP_028242500.1"/>
    <property type="gene ID" value="LOC114420973"/>
</dbReference>
<dbReference type="PROSITE" id="PS51879">
    <property type="entry name" value="RST"/>
    <property type="match status" value="1"/>
</dbReference>
<keyword evidence="4" id="KW-0539">Nucleus</keyword>
<dbReference type="AlphaFoldDB" id="A0A445JDK0"/>
<gene>
    <name evidence="7" type="ORF">D0Y65_020346</name>
</gene>
<dbReference type="Pfam" id="PF12174">
    <property type="entry name" value="RST"/>
    <property type="match status" value="1"/>
</dbReference>
<dbReference type="SUPFAM" id="SSF56399">
    <property type="entry name" value="ADP-ribosylation"/>
    <property type="match status" value="1"/>
</dbReference>
<dbReference type="InterPro" id="IPR022003">
    <property type="entry name" value="RST"/>
</dbReference>
<protein>
    <submittedName>
        <fullName evidence="7">Putative inactive poly [ADP-ribose] polymerase SRO2</fullName>
    </submittedName>
</protein>
<proteinExistence type="predicted"/>
<keyword evidence="3" id="KW-0346">Stress response</keyword>
<dbReference type="PANTHER" id="PTHR32263">
    <property type="entry name" value="INACTIVE POLY [ADP-RIBOSE] POLYMERASE SRO4-RELATED"/>
    <property type="match status" value="1"/>
</dbReference>
<evidence type="ECO:0000313" key="7">
    <source>
        <dbReference type="EMBL" id="RZB96528.1"/>
    </source>
</evidence>
<sequence length="284" mass="31917">MQQPIENSVGKGLMKVEEESEEYESIKNVFLKGMGFVGHATDAMAIYKNMLSFSVARQARWVSFKIFSKAVAIKSGGDANIGYAWYGSSLDDLLEIVSGGFHGCKKHDDNDDDECHGIGIPLFAANFSLDSAMCTVADEHGFRHVLLCKVILGKVEAVHAGSKQSQPSSKQYDTGVDDISAPRRHTIWTAYLNTHIHPNYIICFKYNNYIKDPEMHGALKPQSPYVSFPNLLARVSNHLKPAQMSMLLKDYRIYKEQKISREQWVNKVRLIVGDELLRLVVTTQ</sequence>
<dbReference type="GO" id="GO:0003950">
    <property type="term" value="F:NAD+ poly-ADP-ribosyltransferase activity"/>
    <property type="evidence" value="ECO:0007669"/>
    <property type="project" value="InterPro"/>
</dbReference>
<comment type="caution">
    <text evidence="7">The sequence shown here is derived from an EMBL/GenBank/DDBJ whole genome shotgun (WGS) entry which is preliminary data.</text>
</comment>
<comment type="subcellular location">
    <subcellularLocation>
        <location evidence="1">Nucleus</location>
    </subcellularLocation>
</comment>
<dbReference type="Gene3D" id="3.90.228.10">
    <property type="match status" value="1"/>
</dbReference>